<dbReference type="Gene3D" id="3.40.1390.10">
    <property type="entry name" value="MurE/MurF, N-terminal domain"/>
    <property type="match status" value="1"/>
</dbReference>
<dbReference type="RefSeq" id="WP_068900763.1">
    <property type="nucleotide sequence ID" value="NZ_JBHUIF010000019.1"/>
</dbReference>
<dbReference type="GO" id="GO:0051301">
    <property type="term" value="P:cell division"/>
    <property type="evidence" value="ECO:0007669"/>
    <property type="project" value="UniProtKB-KW"/>
</dbReference>
<feature type="binding site" evidence="13">
    <location>
        <position position="27"/>
    </location>
    <ligand>
        <name>UDP-N-acetyl-alpha-D-muramoyl-L-alanyl-D-glutamate</name>
        <dbReference type="ChEBI" id="CHEBI:83900"/>
    </ligand>
</feature>
<dbReference type="Pfam" id="PF08245">
    <property type="entry name" value="Mur_ligase_M"/>
    <property type="match status" value="1"/>
</dbReference>
<feature type="binding site" evidence="13">
    <location>
        <position position="157"/>
    </location>
    <ligand>
        <name>UDP-N-acetyl-alpha-D-muramoyl-L-alanyl-D-glutamate</name>
        <dbReference type="ChEBI" id="CHEBI:83900"/>
    </ligand>
</feature>
<accession>A0A1C3ELI3</accession>
<reference evidence="18 19" key="1">
    <citation type="submission" date="2016-05" db="EMBL/GenBank/DDBJ databases">
        <title>Genomic Taxonomy of the Vibrionaceae.</title>
        <authorList>
            <person name="Gomez-Gil B."/>
            <person name="Enciso-Ibarra J."/>
        </authorList>
    </citation>
    <scope>NUCLEOTIDE SEQUENCE [LARGE SCALE GENOMIC DNA]</scope>
    <source>
        <strain evidence="18 19">CAIM 1920</strain>
    </source>
</reference>
<comment type="caution">
    <text evidence="18">The sequence shown here is derived from an EMBL/GenBank/DDBJ whole genome shotgun (WGS) entry which is preliminary data.</text>
</comment>
<comment type="caution">
    <text evidence="13">Lacks conserved residue(s) required for the propagation of feature annotation.</text>
</comment>
<keyword evidence="13" id="KW-0460">Magnesium</keyword>
<dbReference type="OrthoDB" id="9800958at2"/>
<dbReference type="Gene3D" id="3.40.1190.10">
    <property type="entry name" value="Mur-like, catalytic domain"/>
    <property type="match status" value="1"/>
</dbReference>
<keyword evidence="2 13" id="KW-0132">Cell division</keyword>
<dbReference type="STRING" id="1080227.A8L45_07370"/>
<dbReference type="GO" id="GO:0005737">
    <property type="term" value="C:cytoplasm"/>
    <property type="evidence" value="ECO:0007669"/>
    <property type="project" value="UniProtKB-SubCell"/>
</dbReference>
<sequence length="495" mass="53119">MPNTSFKELLSPWYPDAPDVSISGITLDHRELKPGDVFIAIQGHVVDGRRFIADAIKAGACAVIADGGESGDNTSSAFDSGIPVITLPYLKSCLSEIAARFYQSPSSRLRVVGITGTNGKTTISQLLSQWLNLLGKKSAVMGTAGNGFLDALKPAANTTGSALDIQKNLADFHQQQATHVAMEVSSHGLVQGRVSAVNFDAAVFTNLSRDHLEYHGTMEAYAEAKLMLFTHYGCPVSVINADDSVGQQWLKNMPEAIAVGNSQAAVSQHQGKKLWLTDAQYSPHGVEVAFDSEWGAGKFNAALVGPFNVSNLLLSLATLLGMGYPLDDLLIAAGKLVAVCGRMEVFSREKLPLIVVDYAHTPDALEKALDASRRHTKGQLWCICGCGGDRDTGKRPMMAEIAEQMADHVILTDDNPRSESPVQIINDMLSGMTAPDNANVLHDRREAMTFAFEKAGPDDVILVAGKGHEDYQVLASGKIHYSDRETAQALLEAGQ</sequence>
<keyword evidence="13" id="KW-0547">Nucleotide-binding</keyword>
<comment type="cofactor">
    <cofactor evidence="13">
        <name>Mg(2+)</name>
        <dbReference type="ChEBI" id="CHEBI:18420"/>
    </cofactor>
</comment>
<dbReference type="PANTHER" id="PTHR23135">
    <property type="entry name" value="MUR LIGASE FAMILY MEMBER"/>
    <property type="match status" value="1"/>
</dbReference>
<dbReference type="GO" id="GO:0005524">
    <property type="term" value="F:ATP binding"/>
    <property type="evidence" value="ECO:0007669"/>
    <property type="project" value="UniProtKB-UniRule"/>
</dbReference>
<feature type="binding site" evidence="13">
    <location>
        <begin position="158"/>
        <end position="159"/>
    </location>
    <ligand>
        <name>UDP-N-acetyl-alpha-D-muramoyl-L-alanyl-D-glutamate</name>
        <dbReference type="ChEBI" id="CHEBI:83900"/>
    </ligand>
</feature>
<feature type="binding site" evidence="13">
    <location>
        <position position="191"/>
    </location>
    <ligand>
        <name>UDP-N-acetyl-alpha-D-muramoyl-L-alanyl-D-glutamate</name>
        <dbReference type="ChEBI" id="CHEBI:83900"/>
    </ligand>
</feature>
<dbReference type="GO" id="GO:0009252">
    <property type="term" value="P:peptidoglycan biosynthetic process"/>
    <property type="evidence" value="ECO:0007669"/>
    <property type="project" value="UniProtKB-UniRule"/>
</dbReference>
<dbReference type="InterPro" id="IPR000713">
    <property type="entry name" value="Mur_ligase_N"/>
</dbReference>
<feature type="binding site" evidence="13">
    <location>
        <position position="469"/>
    </location>
    <ligand>
        <name>meso-2,6-diaminopimelate</name>
        <dbReference type="ChEBI" id="CHEBI:57791"/>
    </ligand>
</feature>
<evidence type="ECO:0000256" key="9">
    <source>
        <dbReference type="ARBA" id="ARBA00072883"/>
    </source>
</evidence>
<feature type="modified residue" description="N6-carboxylysine" evidence="13">
    <location>
        <position position="225"/>
    </location>
</feature>
<protein>
    <recommendedName>
        <fullName evidence="9 13">UDP-N-acetylmuramoyl-L-alanyl-D-glutamate--2,6-diaminopimelate ligase</fullName>
        <ecNumber evidence="8 13">6.3.2.13</ecNumber>
    </recommendedName>
    <alternativeName>
        <fullName evidence="10 13">Meso-A2pm-adding enzyme</fullName>
    </alternativeName>
    <alternativeName>
        <fullName evidence="11 13">Meso-diaminopimelate-adding enzyme</fullName>
    </alternativeName>
    <alternativeName>
        <fullName evidence="12 13">UDP-MurNAc-L-Ala-D-Glu:meso-diaminopimelate ligase</fullName>
    </alternativeName>
    <alternativeName>
        <fullName evidence="13">UDP-MurNAc-tripeptide synthetase</fullName>
    </alternativeName>
    <alternativeName>
        <fullName evidence="13">UDP-N-acetylmuramyl-tripeptide synthetase</fullName>
    </alternativeName>
</protein>
<dbReference type="Pfam" id="PF01225">
    <property type="entry name" value="Mur_ligase"/>
    <property type="match status" value="1"/>
</dbReference>
<keyword evidence="4 13" id="KW-0573">Peptidoglycan synthesis</keyword>
<name>A0A1C3ELI3_9GAMM</name>
<comment type="PTM">
    <text evidence="13">Carboxylation is probably crucial for Mg(2+) binding and, consequently, for the gamma-phosphate positioning of ATP.</text>
</comment>
<dbReference type="GO" id="GO:0000287">
    <property type="term" value="F:magnesium ion binding"/>
    <property type="evidence" value="ECO:0007669"/>
    <property type="project" value="UniProtKB-UniRule"/>
</dbReference>
<dbReference type="Pfam" id="PF02875">
    <property type="entry name" value="Mur_ligase_C"/>
    <property type="match status" value="1"/>
</dbReference>
<dbReference type="Gene3D" id="3.90.190.20">
    <property type="entry name" value="Mur ligase, C-terminal domain"/>
    <property type="match status" value="1"/>
</dbReference>
<evidence type="ECO:0000256" key="4">
    <source>
        <dbReference type="ARBA" id="ARBA00022984"/>
    </source>
</evidence>
<dbReference type="NCBIfam" id="NF001123">
    <property type="entry name" value="PRK00139.1-1"/>
    <property type="match status" value="1"/>
</dbReference>
<feature type="binding site" evidence="13">
    <location>
        <position position="193"/>
    </location>
    <ligand>
        <name>UDP-N-acetyl-alpha-D-muramoyl-L-alanyl-D-glutamate</name>
        <dbReference type="ChEBI" id="CHEBI:83900"/>
    </ligand>
</feature>
<feature type="binding site" evidence="13">
    <location>
        <position position="390"/>
    </location>
    <ligand>
        <name>meso-2,6-diaminopimelate</name>
        <dbReference type="ChEBI" id="CHEBI:57791"/>
    </ligand>
</feature>
<dbReference type="NCBIfam" id="NF001126">
    <property type="entry name" value="PRK00139.1-4"/>
    <property type="match status" value="1"/>
</dbReference>
<dbReference type="InterPro" id="IPR036565">
    <property type="entry name" value="Mur-like_cat_sf"/>
</dbReference>
<evidence type="ECO:0000256" key="3">
    <source>
        <dbReference type="ARBA" id="ARBA00022960"/>
    </source>
</evidence>
<dbReference type="GO" id="GO:0071555">
    <property type="term" value="P:cell wall organization"/>
    <property type="evidence" value="ECO:0007669"/>
    <property type="project" value="UniProtKB-KW"/>
</dbReference>
<comment type="similarity">
    <text evidence="1 13">Belongs to the MurCDEF family. MurE subfamily.</text>
</comment>
<evidence type="ECO:0000259" key="17">
    <source>
        <dbReference type="Pfam" id="PF08245"/>
    </source>
</evidence>
<keyword evidence="13 18" id="KW-0436">Ligase</keyword>
<evidence type="ECO:0000256" key="13">
    <source>
        <dbReference type="HAMAP-Rule" id="MF_00208"/>
    </source>
</evidence>
<evidence type="ECO:0000256" key="10">
    <source>
        <dbReference type="ARBA" id="ARBA00075482"/>
    </source>
</evidence>
<dbReference type="FunFam" id="3.90.190.20:FF:000006">
    <property type="entry name" value="UDP-N-acetylmuramoyl-L-alanyl-D-glutamate--2,6-diaminopimelate ligase"/>
    <property type="match status" value="1"/>
</dbReference>
<dbReference type="InterPro" id="IPR035911">
    <property type="entry name" value="MurE/MurF_N"/>
</dbReference>
<evidence type="ECO:0000256" key="8">
    <source>
        <dbReference type="ARBA" id="ARBA00066633"/>
    </source>
</evidence>
<gene>
    <name evidence="13" type="primary">murE</name>
    <name evidence="18" type="ORF">A8L45_07370</name>
</gene>
<keyword evidence="5 13" id="KW-0131">Cell cycle</keyword>
<evidence type="ECO:0000256" key="1">
    <source>
        <dbReference type="ARBA" id="ARBA00005898"/>
    </source>
</evidence>
<evidence type="ECO:0000313" key="18">
    <source>
        <dbReference type="EMBL" id="ODA34092.1"/>
    </source>
</evidence>
<dbReference type="UniPathway" id="UPA00219"/>
<comment type="pathway">
    <text evidence="13 14">Cell wall biogenesis; peptidoglycan biosynthesis.</text>
</comment>
<feature type="domain" description="Mur ligase C-terminal" evidence="16">
    <location>
        <begin position="341"/>
        <end position="467"/>
    </location>
</feature>
<dbReference type="InterPro" id="IPR005761">
    <property type="entry name" value="UDP-N-AcMur-Glu-dNH2Pim_ligase"/>
</dbReference>
<evidence type="ECO:0000256" key="6">
    <source>
        <dbReference type="ARBA" id="ARBA00023316"/>
    </source>
</evidence>
<feature type="binding site" evidence="13">
    <location>
        <position position="185"/>
    </location>
    <ligand>
        <name>UDP-N-acetyl-alpha-D-muramoyl-L-alanyl-D-glutamate</name>
        <dbReference type="ChEBI" id="CHEBI:83900"/>
    </ligand>
</feature>
<evidence type="ECO:0000256" key="11">
    <source>
        <dbReference type="ARBA" id="ARBA00076158"/>
    </source>
</evidence>
<evidence type="ECO:0000256" key="14">
    <source>
        <dbReference type="RuleBase" id="RU004135"/>
    </source>
</evidence>
<organism evidence="18 19">
    <name type="scientific">Veronia pacifica</name>
    <dbReference type="NCBI Taxonomy" id="1080227"/>
    <lineage>
        <taxon>Bacteria</taxon>
        <taxon>Pseudomonadati</taxon>
        <taxon>Pseudomonadota</taxon>
        <taxon>Gammaproteobacteria</taxon>
        <taxon>Vibrionales</taxon>
        <taxon>Vibrionaceae</taxon>
        <taxon>Veronia</taxon>
    </lineage>
</organism>
<evidence type="ECO:0000256" key="7">
    <source>
        <dbReference type="ARBA" id="ARBA00050251"/>
    </source>
</evidence>
<feature type="short sequence motif" description="Meso-diaminopimelate recognition motif" evidence="13">
    <location>
        <begin position="414"/>
        <end position="417"/>
    </location>
</feature>
<dbReference type="InterPro" id="IPR013221">
    <property type="entry name" value="Mur_ligase_cen"/>
</dbReference>
<keyword evidence="6 13" id="KW-0961">Cell wall biogenesis/degradation</keyword>
<dbReference type="GO" id="GO:0008765">
    <property type="term" value="F:UDP-N-acetylmuramoylalanyl-D-glutamate-2,6-diaminopimelate ligase activity"/>
    <property type="evidence" value="ECO:0007669"/>
    <property type="project" value="UniProtKB-UniRule"/>
</dbReference>
<evidence type="ECO:0000259" key="15">
    <source>
        <dbReference type="Pfam" id="PF01225"/>
    </source>
</evidence>
<comment type="function">
    <text evidence="13">Catalyzes the addition of meso-diaminopimelic acid to the nucleotide precursor UDP-N-acetylmuramoyl-L-alanyl-D-glutamate (UMAG) in the biosynthesis of bacterial cell-wall peptidoglycan.</text>
</comment>
<keyword evidence="13" id="KW-0067">ATP-binding</keyword>
<evidence type="ECO:0000259" key="16">
    <source>
        <dbReference type="Pfam" id="PF02875"/>
    </source>
</evidence>
<proteinExistence type="inferred from homology"/>
<keyword evidence="3 13" id="KW-0133">Cell shape</keyword>
<dbReference type="Proteomes" id="UP000094936">
    <property type="component" value="Unassembled WGS sequence"/>
</dbReference>
<dbReference type="AlphaFoldDB" id="A0A1C3ELI3"/>
<dbReference type="NCBIfam" id="TIGR01085">
    <property type="entry name" value="murE"/>
    <property type="match status" value="1"/>
</dbReference>
<dbReference type="SUPFAM" id="SSF53244">
    <property type="entry name" value="MurD-like peptide ligases, peptide-binding domain"/>
    <property type="match status" value="1"/>
</dbReference>
<dbReference type="PANTHER" id="PTHR23135:SF4">
    <property type="entry name" value="UDP-N-ACETYLMURAMOYL-L-ALANYL-D-GLUTAMATE--2,6-DIAMINOPIMELATE LIGASE MURE HOMOLOG, CHLOROPLASTIC"/>
    <property type="match status" value="1"/>
</dbReference>
<dbReference type="SUPFAM" id="SSF63418">
    <property type="entry name" value="MurE/MurF N-terminal domain"/>
    <property type="match status" value="1"/>
</dbReference>
<dbReference type="InterPro" id="IPR036615">
    <property type="entry name" value="Mur_ligase_C_dom_sf"/>
</dbReference>
<dbReference type="EC" id="6.3.2.13" evidence="8 13"/>
<evidence type="ECO:0000256" key="12">
    <source>
        <dbReference type="ARBA" id="ARBA00081560"/>
    </source>
</evidence>
<keyword evidence="19" id="KW-1185">Reference proteome</keyword>
<dbReference type="HAMAP" id="MF_00208">
    <property type="entry name" value="MurE"/>
    <property type="match status" value="1"/>
</dbReference>
<dbReference type="NCBIfam" id="NF001124">
    <property type="entry name" value="PRK00139.1-2"/>
    <property type="match status" value="1"/>
</dbReference>
<evidence type="ECO:0000256" key="2">
    <source>
        <dbReference type="ARBA" id="ARBA00022618"/>
    </source>
</evidence>
<comment type="catalytic activity">
    <reaction evidence="7 13">
        <text>UDP-N-acetyl-alpha-D-muramoyl-L-alanyl-D-glutamate + meso-2,6-diaminopimelate + ATP = UDP-N-acetyl-alpha-D-muramoyl-L-alanyl-gamma-D-glutamyl-meso-2,6-diaminopimelate + ADP + phosphate + H(+)</text>
        <dbReference type="Rhea" id="RHEA:23676"/>
        <dbReference type="ChEBI" id="CHEBI:15378"/>
        <dbReference type="ChEBI" id="CHEBI:30616"/>
        <dbReference type="ChEBI" id="CHEBI:43474"/>
        <dbReference type="ChEBI" id="CHEBI:57791"/>
        <dbReference type="ChEBI" id="CHEBI:83900"/>
        <dbReference type="ChEBI" id="CHEBI:83905"/>
        <dbReference type="ChEBI" id="CHEBI:456216"/>
        <dbReference type="EC" id="6.3.2.13"/>
    </reaction>
</comment>
<dbReference type="EMBL" id="LYBM01000010">
    <property type="protein sequence ID" value="ODA34092.1"/>
    <property type="molecule type" value="Genomic_DNA"/>
</dbReference>
<dbReference type="GO" id="GO:0008360">
    <property type="term" value="P:regulation of cell shape"/>
    <property type="evidence" value="ECO:0007669"/>
    <property type="project" value="UniProtKB-KW"/>
</dbReference>
<evidence type="ECO:0000256" key="5">
    <source>
        <dbReference type="ARBA" id="ARBA00023306"/>
    </source>
</evidence>
<feature type="binding site" evidence="13">
    <location>
        <position position="465"/>
    </location>
    <ligand>
        <name>meso-2,6-diaminopimelate</name>
        <dbReference type="ChEBI" id="CHEBI:57791"/>
    </ligand>
</feature>
<dbReference type="InterPro" id="IPR004101">
    <property type="entry name" value="Mur_ligase_C"/>
</dbReference>
<feature type="domain" description="Mur ligase N-terminal catalytic" evidence="15">
    <location>
        <begin position="22"/>
        <end position="102"/>
    </location>
</feature>
<dbReference type="SUPFAM" id="SSF53623">
    <property type="entry name" value="MurD-like peptide ligases, catalytic domain"/>
    <property type="match status" value="1"/>
</dbReference>
<comment type="subcellular location">
    <subcellularLocation>
        <location evidence="13 14">Cytoplasm</location>
    </subcellularLocation>
</comment>
<keyword evidence="13" id="KW-0963">Cytoplasm</keyword>
<feature type="binding site" evidence="13">
    <location>
        <begin position="414"/>
        <end position="417"/>
    </location>
    <ligand>
        <name>meso-2,6-diaminopimelate</name>
        <dbReference type="ChEBI" id="CHEBI:57791"/>
    </ligand>
</feature>
<evidence type="ECO:0000313" key="19">
    <source>
        <dbReference type="Proteomes" id="UP000094936"/>
    </source>
</evidence>
<feature type="domain" description="Mur ligase central" evidence="17">
    <location>
        <begin position="114"/>
        <end position="318"/>
    </location>
</feature>
<feature type="binding site" evidence="13">
    <location>
        <begin position="116"/>
        <end position="122"/>
    </location>
    <ligand>
        <name>ATP</name>
        <dbReference type="ChEBI" id="CHEBI:30616"/>
    </ligand>
</feature>